<comment type="caution">
    <text evidence="2">The sequence shown here is derived from an EMBL/GenBank/DDBJ whole genome shotgun (WGS) entry which is preliminary data.</text>
</comment>
<proteinExistence type="predicted"/>
<name>A0A8S4SN99_9NEOP</name>
<dbReference type="PANTHER" id="PTHR34651:SF1">
    <property type="entry name" value="SIMILAR TO ENSANGP00000021391"/>
    <property type="match status" value="1"/>
</dbReference>
<protein>
    <submittedName>
        <fullName evidence="2">Jg12283 protein</fullName>
    </submittedName>
</protein>
<dbReference type="InterPro" id="IPR029245">
    <property type="entry name" value="DUF4528"/>
</dbReference>
<accession>A0A8S4SN99</accession>
<reference evidence="2" key="1">
    <citation type="submission" date="2022-03" db="EMBL/GenBank/DDBJ databases">
        <authorList>
            <person name="Lindestad O."/>
        </authorList>
    </citation>
    <scope>NUCLEOTIDE SEQUENCE</scope>
</reference>
<dbReference type="AlphaFoldDB" id="A0A8S4SN99"/>
<dbReference type="Proteomes" id="UP000838756">
    <property type="component" value="Unassembled WGS sequence"/>
</dbReference>
<evidence type="ECO:0000313" key="3">
    <source>
        <dbReference type="Proteomes" id="UP000838756"/>
    </source>
</evidence>
<dbReference type="Pfam" id="PF15031">
    <property type="entry name" value="DUF4528"/>
    <property type="match status" value="1"/>
</dbReference>
<dbReference type="OrthoDB" id="9970237at2759"/>
<evidence type="ECO:0000256" key="1">
    <source>
        <dbReference type="SAM" id="SignalP"/>
    </source>
</evidence>
<dbReference type="PANTHER" id="PTHR34651">
    <property type="entry name" value="SIMILAR TO ENSANGP00000021391"/>
    <property type="match status" value="1"/>
</dbReference>
<sequence length="153" mass="17646">MWLINISLFRRKNLITLSLVCFSSKPTSAEVLTSYLSQCNEPPWTSYFVKYSSVKDNQFGMSNFNWKVGRSNYQILRTGCYPYIKYHCSRKEAENLDASDRFMRVIKVVNFGIPCLLYGLAATQLIRHSEVVQTSKGPVTIYFLLPEDKGSIY</sequence>
<evidence type="ECO:0000313" key="2">
    <source>
        <dbReference type="EMBL" id="CAH2267044.1"/>
    </source>
</evidence>
<keyword evidence="1" id="KW-0732">Signal</keyword>
<gene>
    <name evidence="2" type="primary">jg12283</name>
    <name evidence="2" type="ORF">PAEG_LOCUS25629</name>
</gene>
<organism evidence="2 3">
    <name type="scientific">Pararge aegeria aegeria</name>
    <dbReference type="NCBI Taxonomy" id="348720"/>
    <lineage>
        <taxon>Eukaryota</taxon>
        <taxon>Metazoa</taxon>
        <taxon>Ecdysozoa</taxon>
        <taxon>Arthropoda</taxon>
        <taxon>Hexapoda</taxon>
        <taxon>Insecta</taxon>
        <taxon>Pterygota</taxon>
        <taxon>Neoptera</taxon>
        <taxon>Endopterygota</taxon>
        <taxon>Lepidoptera</taxon>
        <taxon>Glossata</taxon>
        <taxon>Ditrysia</taxon>
        <taxon>Papilionoidea</taxon>
        <taxon>Nymphalidae</taxon>
        <taxon>Satyrinae</taxon>
        <taxon>Satyrini</taxon>
        <taxon>Parargina</taxon>
        <taxon>Pararge</taxon>
    </lineage>
</organism>
<feature type="signal peptide" evidence="1">
    <location>
        <begin position="1"/>
        <end position="29"/>
    </location>
</feature>
<dbReference type="EMBL" id="CAKXAJ010026339">
    <property type="protein sequence ID" value="CAH2267044.1"/>
    <property type="molecule type" value="Genomic_DNA"/>
</dbReference>
<feature type="chain" id="PRO_5035937560" evidence="1">
    <location>
        <begin position="30"/>
        <end position="153"/>
    </location>
</feature>
<keyword evidence="3" id="KW-1185">Reference proteome</keyword>